<dbReference type="InterPro" id="IPR001119">
    <property type="entry name" value="SLH_dom"/>
</dbReference>
<protein>
    <recommendedName>
        <fullName evidence="1">SLH domain-containing protein</fullName>
    </recommendedName>
</protein>
<dbReference type="Proteomes" id="UP000485621">
    <property type="component" value="Unassembled WGS sequence"/>
</dbReference>
<dbReference type="AlphaFoldDB" id="A0A1V5ZKS8"/>
<dbReference type="Pfam" id="PF00395">
    <property type="entry name" value="SLH"/>
    <property type="match status" value="1"/>
</dbReference>
<sequence length="359" mass="38404">MASIDDADMYGNLTRVAMAKMVANYVLDLGLQELDTTKECKFPDVSVALDTAYDNGVTKACQLGLMGVGITKFNPNGIVTRAEFGTVLSRALWGDENNGGDPYYKKHLQALKDEGIMNMIDNPNMKEVRGYVMLMMMRADDNYAPAVGCSAEELLTCILADDYEACIAACSDEATEVLPGYVTISKVSVPAQQDVPMNAVNVNIGRIKLTAGENGARVSSLEISRDGLADMNDPDNRPQVYVQGGNIKTTAKPVSSSTNKVIVKFSPALDLKAGSSMEFDVMMSMDEHANAVNSTHNFKVTAVNVANGTASGTPLTLGTVKTTSAQTKNVTFNVKQGDSTAKAGENKILAKVEIIFDHA</sequence>
<dbReference type="PROSITE" id="PS51272">
    <property type="entry name" value="SLH"/>
    <property type="match status" value="1"/>
</dbReference>
<reference evidence="2" key="1">
    <citation type="submission" date="2017-02" db="EMBL/GenBank/DDBJ databases">
        <title>Delving into the versatile metabolic prowess of the omnipresent phylum Bacteroidetes.</title>
        <authorList>
            <person name="Nobu M.K."/>
            <person name="Mei R."/>
            <person name="Narihiro T."/>
            <person name="Kuroda K."/>
            <person name="Liu W.-T."/>
        </authorList>
    </citation>
    <scope>NUCLEOTIDE SEQUENCE</scope>
    <source>
        <strain evidence="2">ADurb.Bin160</strain>
    </source>
</reference>
<accession>A0A1V5ZKS8</accession>
<organism evidence="2">
    <name type="scientific">candidate division CPR1 bacterium ADurb.Bin160</name>
    <dbReference type="NCBI Taxonomy" id="1852826"/>
    <lineage>
        <taxon>Bacteria</taxon>
        <taxon>candidate division CPR1</taxon>
    </lineage>
</organism>
<dbReference type="EMBL" id="MWDB01000037">
    <property type="protein sequence ID" value="OQB40636.1"/>
    <property type="molecule type" value="Genomic_DNA"/>
</dbReference>
<feature type="domain" description="SLH" evidence="1">
    <location>
        <begin position="39"/>
        <end position="102"/>
    </location>
</feature>
<evidence type="ECO:0000259" key="1">
    <source>
        <dbReference type="PROSITE" id="PS51272"/>
    </source>
</evidence>
<name>A0A1V5ZKS8_9BACT</name>
<comment type="caution">
    <text evidence="2">The sequence shown here is derived from an EMBL/GenBank/DDBJ whole genome shotgun (WGS) entry which is preliminary data.</text>
</comment>
<gene>
    <name evidence="2" type="ORF">BWY04_01269</name>
</gene>
<proteinExistence type="predicted"/>
<evidence type="ECO:0000313" key="2">
    <source>
        <dbReference type="EMBL" id="OQB40636.1"/>
    </source>
</evidence>